<reference evidence="4" key="1">
    <citation type="journal article" date="2017" name="Nat. Ecol. Evol.">
        <title>Genome expansion and lineage-specific genetic innovations in the forest pathogenic fungi Armillaria.</title>
        <authorList>
            <person name="Sipos G."/>
            <person name="Prasanna A.N."/>
            <person name="Walter M.C."/>
            <person name="O'Connor E."/>
            <person name="Balint B."/>
            <person name="Krizsan K."/>
            <person name="Kiss B."/>
            <person name="Hess J."/>
            <person name="Varga T."/>
            <person name="Slot J."/>
            <person name="Riley R."/>
            <person name="Boka B."/>
            <person name="Rigling D."/>
            <person name="Barry K."/>
            <person name="Lee J."/>
            <person name="Mihaltcheva S."/>
            <person name="LaButti K."/>
            <person name="Lipzen A."/>
            <person name="Waldron R."/>
            <person name="Moloney N.M."/>
            <person name="Sperisen C."/>
            <person name="Kredics L."/>
            <person name="Vagvoelgyi C."/>
            <person name="Patrignani A."/>
            <person name="Fitzpatrick D."/>
            <person name="Nagy I."/>
            <person name="Doyle S."/>
            <person name="Anderson J.B."/>
            <person name="Grigoriev I.V."/>
            <person name="Gueldener U."/>
            <person name="Muensterkoetter M."/>
            <person name="Nagy L.G."/>
        </authorList>
    </citation>
    <scope>NUCLEOTIDE SEQUENCE [LARGE SCALE GENOMIC DNA]</scope>
    <source>
        <strain evidence="4">28-4</strain>
    </source>
</reference>
<protein>
    <submittedName>
        <fullName evidence="3">Uncharacterized protein</fullName>
    </submittedName>
</protein>
<feature type="chain" id="PRO_5013594695" evidence="2">
    <location>
        <begin position="20"/>
        <end position="121"/>
    </location>
</feature>
<keyword evidence="2" id="KW-0732">Signal</keyword>
<gene>
    <name evidence="3" type="ORF">ARMSODRAFT_1028067</name>
</gene>
<keyword evidence="4" id="KW-1185">Reference proteome</keyword>
<evidence type="ECO:0000313" key="3">
    <source>
        <dbReference type="EMBL" id="PBK58696.1"/>
    </source>
</evidence>
<evidence type="ECO:0000256" key="1">
    <source>
        <dbReference type="SAM" id="MobiDB-lite"/>
    </source>
</evidence>
<name>A0A2H3B6N0_9AGAR</name>
<proteinExistence type="predicted"/>
<feature type="region of interest" description="Disordered" evidence="1">
    <location>
        <begin position="97"/>
        <end position="121"/>
    </location>
</feature>
<dbReference type="Proteomes" id="UP000218334">
    <property type="component" value="Unassembled WGS sequence"/>
</dbReference>
<feature type="signal peptide" evidence="2">
    <location>
        <begin position="1"/>
        <end position="19"/>
    </location>
</feature>
<dbReference type="EMBL" id="KZ293528">
    <property type="protein sequence ID" value="PBK58696.1"/>
    <property type="molecule type" value="Genomic_DNA"/>
</dbReference>
<dbReference type="AlphaFoldDB" id="A0A2H3B6N0"/>
<evidence type="ECO:0000313" key="4">
    <source>
        <dbReference type="Proteomes" id="UP000218334"/>
    </source>
</evidence>
<evidence type="ECO:0000256" key="2">
    <source>
        <dbReference type="SAM" id="SignalP"/>
    </source>
</evidence>
<sequence>MTIHTLPFLLLVCIAHFHGLKVFLAHPVAPKALESDHFILHPVCKPSRDDEHDVLPANTPQTSTIPIHHPPKHPPPSTSGPIACVRRIRTPQLPQTPSRIKYQEPSAGMAWERAFSSQDDE</sequence>
<feature type="region of interest" description="Disordered" evidence="1">
    <location>
        <begin position="49"/>
        <end position="82"/>
    </location>
</feature>
<organism evidence="3 4">
    <name type="scientific">Armillaria solidipes</name>
    <dbReference type="NCBI Taxonomy" id="1076256"/>
    <lineage>
        <taxon>Eukaryota</taxon>
        <taxon>Fungi</taxon>
        <taxon>Dikarya</taxon>
        <taxon>Basidiomycota</taxon>
        <taxon>Agaricomycotina</taxon>
        <taxon>Agaricomycetes</taxon>
        <taxon>Agaricomycetidae</taxon>
        <taxon>Agaricales</taxon>
        <taxon>Marasmiineae</taxon>
        <taxon>Physalacriaceae</taxon>
        <taxon>Armillaria</taxon>
    </lineage>
</organism>
<accession>A0A2H3B6N0</accession>